<evidence type="ECO:0000313" key="9">
    <source>
        <dbReference type="Ensembl" id="ENSPCLP00000023597.1"/>
    </source>
</evidence>
<dbReference type="Ensembl" id="ENSPCLT00000032809.1">
    <property type="protein sequence ID" value="ENSPCLP00000023597.1"/>
    <property type="gene ID" value="ENSPCLG00000020854.1"/>
</dbReference>
<dbReference type="InterPro" id="IPR008404">
    <property type="entry name" value="Apo-VLDL-II"/>
</dbReference>
<dbReference type="KEGG" id="pcoc:116242445"/>
<evidence type="ECO:0000313" key="10">
    <source>
        <dbReference type="Proteomes" id="UP000472261"/>
    </source>
</evidence>
<dbReference type="OrthoDB" id="9362862at2759"/>
<protein>
    <recommendedName>
        <fullName evidence="3 7">Apovitellenin-1</fullName>
    </recommendedName>
    <alternativeName>
        <fullName evidence="6 7">Apovitellenin I</fullName>
    </alternativeName>
</protein>
<dbReference type="Pfam" id="PF05418">
    <property type="entry name" value="Apo-VLDL-II"/>
    <property type="match status" value="1"/>
</dbReference>
<accession>A0A669QS64</accession>
<comment type="function">
    <text evidence="1 7">Protein component of the very low density lipoprotein (VLDL) of egg-laying females. Potent lipoprotein lipase inhibitor, preventing the loss of triglycerides from VLDL on their way from the liver to the growing oocytes.</text>
</comment>
<name>A0A669QS64_PHACC</name>
<dbReference type="GeneID" id="116242445"/>
<keyword evidence="5 7" id="KW-0850">VLDL</keyword>
<dbReference type="AlphaFoldDB" id="A0A669QS64"/>
<organism evidence="9 10">
    <name type="scientific">Phasianus colchicus</name>
    <name type="common">Common pheasant</name>
    <dbReference type="NCBI Taxonomy" id="9054"/>
    <lineage>
        <taxon>Eukaryota</taxon>
        <taxon>Metazoa</taxon>
        <taxon>Chordata</taxon>
        <taxon>Craniata</taxon>
        <taxon>Vertebrata</taxon>
        <taxon>Euteleostomi</taxon>
        <taxon>Archelosauria</taxon>
        <taxon>Archosauria</taxon>
        <taxon>Dinosauria</taxon>
        <taxon>Saurischia</taxon>
        <taxon>Theropoda</taxon>
        <taxon>Coelurosauria</taxon>
        <taxon>Aves</taxon>
        <taxon>Neognathae</taxon>
        <taxon>Galloanserae</taxon>
        <taxon>Galliformes</taxon>
        <taxon>Phasianidae</taxon>
        <taxon>Phasianinae</taxon>
        <taxon>Phasianus</taxon>
    </lineage>
</organism>
<evidence type="ECO:0000256" key="5">
    <source>
        <dbReference type="ARBA" id="ARBA00023313"/>
    </source>
</evidence>
<proteinExistence type="inferred from homology"/>
<evidence type="ECO:0000256" key="2">
    <source>
        <dbReference type="ARBA" id="ARBA00007385"/>
    </source>
</evidence>
<dbReference type="Proteomes" id="UP000472261">
    <property type="component" value="Unplaced"/>
</dbReference>
<dbReference type="PIRSF" id="PIRSF002369">
    <property type="entry name" value="Apo-VLDL-II"/>
    <property type="match status" value="1"/>
</dbReference>
<dbReference type="GO" id="GO:0042627">
    <property type="term" value="C:chylomicron"/>
    <property type="evidence" value="ECO:0007669"/>
    <property type="project" value="UniProtKB-UniRule"/>
</dbReference>
<keyword evidence="10" id="KW-1185">Reference proteome</keyword>
<dbReference type="OMA" id="SIMFEQL"/>
<keyword evidence="4 7" id="KW-0758">Storage protein</keyword>
<feature type="chain" id="PRO_5025615533" description="Apovitellenin-1" evidence="8">
    <location>
        <begin position="25"/>
        <end position="105"/>
    </location>
</feature>
<dbReference type="GO" id="GO:0034361">
    <property type="term" value="C:very-low-density lipoprotein particle"/>
    <property type="evidence" value="ECO:0007669"/>
    <property type="project" value="UniProtKB-UniRule"/>
</dbReference>
<feature type="signal peptide" evidence="8">
    <location>
        <begin position="1"/>
        <end position="24"/>
    </location>
</feature>
<reference evidence="9" key="1">
    <citation type="submission" date="2025-08" db="UniProtKB">
        <authorList>
            <consortium name="Ensembl"/>
        </authorList>
    </citation>
    <scope>IDENTIFICATION</scope>
</reference>
<evidence type="ECO:0000256" key="8">
    <source>
        <dbReference type="SAM" id="SignalP"/>
    </source>
</evidence>
<evidence type="ECO:0000256" key="1">
    <source>
        <dbReference type="ARBA" id="ARBA00003325"/>
    </source>
</evidence>
<dbReference type="RefSeq" id="XP_031469073.1">
    <property type="nucleotide sequence ID" value="XM_031613213.1"/>
</dbReference>
<evidence type="ECO:0000256" key="4">
    <source>
        <dbReference type="ARBA" id="ARBA00022761"/>
    </source>
</evidence>
<comment type="similarity">
    <text evidence="2 7">Belongs to the apovitellenin family.</text>
</comment>
<reference evidence="9" key="2">
    <citation type="submission" date="2025-09" db="UniProtKB">
        <authorList>
            <consortium name="Ensembl"/>
        </authorList>
    </citation>
    <scope>IDENTIFICATION</scope>
</reference>
<evidence type="ECO:0000256" key="6">
    <source>
        <dbReference type="ARBA" id="ARBA00030261"/>
    </source>
</evidence>
<dbReference type="GO" id="GO:0006629">
    <property type="term" value="P:lipid metabolic process"/>
    <property type="evidence" value="ECO:0007669"/>
    <property type="project" value="UniProtKB-UniRule"/>
</dbReference>
<dbReference type="GO" id="GO:0045735">
    <property type="term" value="F:nutrient reservoir activity"/>
    <property type="evidence" value="ECO:0007669"/>
    <property type="project" value="UniProtKB-KW"/>
</dbReference>
<keyword evidence="8" id="KW-0732">Signal</keyword>
<evidence type="ECO:0000256" key="7">
    <source>
        <dbReference type="PIRNR" id="PIRNR002369"/>
    </source>
</evidence>
<evidence type="ECO:0000256" key="3">
    <source>
        <dbReference type="ARBA" id="ARBA00018120"/>
    </source>
</evidence>
<dbReference type="GO" id="GO:0004857">
    <property type="term" value="F:enzyme inhibitor activity"/>
    <property type="evidence" value="ECO:0007669"/>
    <property type="project" value="UniProtKB-UniRule"/>
</dbReference>
<gene>
    <name evidence="9" type="primary">LOC116242445</name>
</gene>
<sequence>MVQYRALVIALILLLSTTVPEVHSKYIDRDRRDLMVIPDAAAAYVYEAVNKISPRFAQFLLDVSQTTPVSVTRNFLIRETTKLTILAEQLVEKIKSIWTKVRGYY</sequence>